<proteinExistence type="predicted"/>
<keyword evidence="3" id="KW-1185">Reference proteome</keyword>
<protein>
    <submittedName>
        <fullName evidence="2">Uncharacterized protein</fullName>
    </submittedName>
</protein>
<reference evidence="2 3" key="1">
    <citation type="submission" date="2024-04" db="EMBL/GenBank/DDBJ databases">
        <authorList>
            <person name="Fracassetti M."/>
        </authorList>
    </citation>
    <scope>NUCLEOTIDE SEQUENCE [LARGE SCALE GENOMIC DNA]</scope>
</reference>
<evidence type="ECO:0000313" key="3">
    <source>
        <dbReference type="Proteomes" id="UP001497516"/>
    </source>
</evidence>
<feature type="compositionally biased region" description="Basic and acidic residues" evidence="1">
    <location>
        <begin position="91"/>
        <end position="101"/>
    </location>
</feature>
<organism evidence="2 3">
    <name type="scientific">Linum trigynum</name>
    <dbReference type="NCBI Taxonomy" id="586398"/>
    <lineage>
        <taxon>Eukaryota</taxon>
        <taxon>Viridiplantae</taxon>
        <taxon>Streptophyta</taxon>
        <taxon>Embryophyta</taxon>
        <taxon>Tracheophyta</taxon>
        <taxon>Spermatophyta</taxon>
        <taxon>Magnoliopsida</taxon>
        <taxon>eudicotyledons</taxon>
        <taxon>Gunneridae</taxon>
        <taxon>Pentapetalae</taxon>
        <taxon>rosids</taxon>
        <taxon>fabids</taxon>
        <taxon>Malpighiales</taxon>
        <taxon>Linaceae</taxon>
        <taxon>Linum</taxon>
    </lineage>
</organism>
<dbReference type="AlphaFoldDB" id="A0AAV2EAT6"/>
<dbReference type="Proteomes" id="UP001497516">
    <property type="component" value="Chromosome 4"/>
</dbReference>
<feature type="region of interest" description="Disordered" evidence="1">
    <location>
        <begin position="91"/>
        <end position="115"/>
    </location>
</feature>
<feature type="region of interest" description="Disordered" evidence="1">
    <location>
        <begin position="54"/>
        <end position="78"/>
    </location>
</feature>
<dbReference type="EMBL" id="OZ034817">
    <property type="protein sequence ID" value="CAL1382645.1"/>
    <property type="molecule type" value="Genomic_DNA"/>
</dbReference>
<gene>
    <name evidence="2" type="ORF">LTRI10_LOCUS23960</name>
</gene>
<name>A0AAV2EAT6_9ROSI</name>
<evidence type="ECO:0000313" key="2">
    <source>
        <dbReference type="EMBL" id="CAL1382645.1"/>
    </source>
</evidence>
<accession>A0AAV2EAT6</accession>
<sequence length="115" mass="12654">MKRETKEIVASVSRSLTAASISGFHPKSSLVKVDLKIPSLLKSCNSWGCCCFQSSSRRGHYGPRSDGDRGPKSSSPCFPVGRAELLKSLHQREEEKGERRQAPIPRSGSAMEFFV</sequence>
<evidence type="ECO:0000256" key="1">
    <source>
        <dbReference type="SAM" id="MobiDB-lite"/>
    </source>
</evidence>